<dbReference type="PANTHER" id="PTHR12304:SF4">
    <property type="entry name" value="URIDINE NUCLEOSIDASE"/>
    <property type="match status" value="1"/>
</dbReference>
<dbReference type="Gene3D" id="3.90.245.10">
    <property type="entry name" value="Ribonucleoside hydrolase-like"/>
    <property type="match status" value="1"/>
</dbReference>
<dbReference type="InterPro" id="IPR000601">
    <property type="entry name" value="PKD_dom"/>
</dbReference>
<keyword evidence="6" id="KW-1185">Reference proteome</keyword>
<evidence type="ECO:0000313" key="5">
    <source>
        <dbReference type="EMBL" id="MDI6451731.1"/>
    </source>
</evidence>
<dbReference type="AlphaFoldDB" id="A0AAW6U165"/>
<dbReference type="SMART" id="SM00089">
    <property type="entry name" value="PKD"/>
    <property type="match status" value="2"/>
</dbReference>
<feature type="domain" description="PKD" evidence="4">
    <location>
        <begin position="325"/>
        <end position="409"/>
    </location>
</feature>
<dbReference type="InterPro" id="IPR036452">
    <property type="entry name" value="Ribo_hydro-like"/>
</dbReference>
<keyword evidence="2" id="KW-0326">Glycosidase</keyword>
<accession>A0AAW6U165</accession>
<dbReference type="InterPro" id="IPR035986">
    <property type="entry name" value="PKD_dom_sf"/>
</dbReference>
<dbReference type="GO" id="GO:0006152">
    <property type="term" value="P:purine nucleoside catabolic process"/>
    <property type="evidence" value="ECO:0007669"/>
    <property type="project" value="TreeGrafter"/>
</dbReference>
<feature type="chain" id="PRO_5043397984" evidence="3">
    <location>
        <begin position="32"/>
        <end position="720"/>
    </location>
</feature>
<dbReference type="InterPro" id="IPR001910">
    <property type="entry name" value="Inosine/uridine_hydrolase_dom"/>
</dbReference>
<protein>
    <submittedName>
        <fullName evidence="5">PKD domain-containing protein</fullName>
    </submittedName>
</protein>
<name>A0AAW6U165_9BACT</name>
<dbReference type="PROSITE" id="PS50093">
    <property type="entry name" value="PKD"/>
    <property type="match status" value="2"/>
</dbReference>
<proteinExistence type="predicted"/>
<dbReference type="RefSeq" id="WP_349247139.1">
    <property type="nucleotide sequence ID" value="NZ_JASCXX010000050.1"/>
</dbReference>
<feature type="signal peptide" evidence="3">
    <location>
        <begin position="1"/>
        <end position="31"/>
    </location>
</feature>
<evidence type="ECO:0000256" key="1">
    <source>
        <dbReference type="ARBA" id="ARBA00022801"/>
    </source>
</evidence>
<dbReference type="GO" id="GO:0008477">
    <property type="term" value="F:purine nucleosidase activity"/>
    <property type="evidence" value="ECO:0007669"/>
    <property type="project" value="TreeGrafter"/>
</dbReference>
<feature type="domain" description="PKD" evidence="4">
    <location>
        <begin position="257"/>
        <end position="321"/>
    </location>
</feature>
<dbReference type="Pfam" id="PF18911">
    <property type="entry name" value="PKD_4"/>
    <property type="match status" value="2"/>
</dbReference>
<organism evidence="5 6">
    <name type="scientific">Anaerobaca lacustris</name>
    <dbReference type="NCBI Taxonomy" id="3044600"/>
    <lineage>
        <taxon>Bacteria</taxon>
        <taxon>Pseudomonadati</taxon>
        <taxon>Planctomycetota</taxon>
        <taxon>Phycisphaerae</taxon>
        <taxon>Sedimentisphaerales</taxon>
        <taxon>Anaerobacaceae</taxon>
        <taxon>Anaerobaca</taxon>
    </lineage>
</organism>
<dbReference type="InterPro" id="IPR022409">
    <property type="entry name" value="PKD/Chitinase_dom"/>
</dbReference>
<evidence type="ECO:0000256" key="2">
    <source>
        <dbReference type="ARBA" id="ARBA00023295"/>
    </source>
</evidence>
<evidence type="ECO:0000256" key="3">
    <source>
        <dbReference type="SAM" id="SignalP"/>
    </source>
</evidence>
<dbReference type="GO" id="GO:0005829">
    <property type="term" value="C:cytosol"/>
    <property type="evidence" value="ECO:0007669"/>
    <property type="project" value="TreeGrafter"/>
</dbReference>
<dbReference type="Gene3D" id="2.60.40.10">
    <property type="entry name" value="Immunoglobulins"/>
    <property type="match status" value="2"/>
</dbReference>
<dbReference type="InterPro" id="IPR013783">
    <property type="entry name" value="Ig-like_fold"/>
</dbReference>
<dbReference type="Pfam" id="PF01156">
    <property type="entry name" value="IU_nuc_hydro"/>
    <property type="match status" value="1"/>
</dbReference>
<keyword evidence="3" id="KW-0732">Signal</keyword>
<dbReference type="InterPro" id="IPR023186">
    <property type="entry name" value="IUNH"/>
</dbReference>
<dbReference type="SUPFAM" id="SSF49299">
    <property type="entry name" value="PKD domain"/>
    <property type="match status" value="2"/>
</dbReference>
<reference evidence="5" key="1">
    <citation type="submission" date="2023-05" db="EMBL/GenBank/DDBJ databases">
        <title>Anaerotaeda fermentans gen. nov., sp. nov., a novel anaerobic planctomycete of the new family within the order Sedimentisphaerales isolated from Taman Peninsula, Russia.</title>
        <authorList>
            <person name="Khomyakova M.A."/>
            <person name="Merkel A.Y."/>
            <person name="Slobodkin A.I."/>
        </authorList>
    </citation>
    <scope>NUCLEOTIDE SEQUENCE</scope>
    <source>
        <strain evidence="5">M17dextr</strain>
    </source>
</reference>
<keyword evidence="1" id="KW-0378">Hydrolase</keyword>
<dbReference type="CDD" id="cd00146">
    <property type="entry name" value="PKD"/>
    <property type="match status" value="2"/>
</dbReference>
<dbReference type="EMBL" id="JASCXX010000050">
    <property type="protein sequence ID" value="MDI6451731.1"/>
    <property type="molecule type" value="Genomic_DNA"/>
</dbReference>
<gene>
    <name evidence="5" type="ORF">QJ522_21905</name>
</gene>
<evidence type="ECO:0000259" key="4">
    <source>
        <dbReference type="PROSITE" id="PS50093"/>
    </source>
</evidence>
<sequence length="720" mass="78808">MPNQNQFIRQTSAVLIAFGLILGLLPGFAAAQDGATRGAHAQEASHIHHREHNLLLDATRSGNMHTFGVGLRGDGTPAQREAHSHNYIVYDFKRQVFLDFRGTTSQVGKTLASKTDYYEYGVSKGANLGVVLESQAAYWMAEWPAPVSANFIRLMGSMPNEPSQANTAWKIEFRSNGQWRVHAQGVGGWYDRGEYFWGGRDQSPIQFDALRVKLYSKDGSTSVSSLHFRAQENGTWMIAHLPPIDALITVTQQVPRAGEVANFAGNQVFGTVQSWQWDFGDGSSATGQTVSHAFANPRTYDVTLTVSGAGQTADIAERVTIYPAIEAQITPLSGSVLEGDEVTFDASNSYGAIGAYHWDFGDGTTATGQQVAKSFAEAGIYRVTLTVSNGTASNSCSALVRVNTPATVNVLKVLLDTDVEIDDLYYVAYALYTELDIVGINTIHHGGENPAQEPGNHARLLTLLDLASQSGLPAVRVPRAFSGAAGPLIPPYSDNWRDTKPVVTEASEAILEAARGASADSPVWVVPVGPLTNVAVALLQVRREGWESEFHQRIRICWLGGSPSGTRIGTWNGKRDPWAAYIVAQSGIEFLLMLEPTGIQLRWDKRDERSRYPDTPLGNYLYNIGWNRHGGYYDPTALAAIISIHADEDWFGDLQTVTLRDRYQNYGWASAEASNIRLIRSIDASAIKEDWFETINGRPTKLRKSVSGTYRSRRGTDGGK</sequence>
<evidence type="ECO:0000313" key="6">
    <source>
        <dbReference type="Proteomes" id="UP001431776"/>
    </source>
</evidence>
<dbReference type="Proteomes" id="UP001431776">
    <property type="component" value="Unassembled WGS sequence"/>
</dbReference>
<dbReference type="PANTHER" id="PTHR12304">
    <property type="entry name" value="INOSINE-URIDINE PREFERRING NUCLEOSIDE HYDROLASE"/>
    <property type="match status" value="1"/>
</dbReference>
<comment type="caution">
    <text evidence="5">The sequence shown here is derived from an EMBL/GenBank/DDBJ whole genome shotgun (WGS) entry which is preliminary data.</text>
</comment>
<dbReference type="SUPFAM" id="SSF53590">
    <property type="entry name" value="Nucleoside hydrolase"/>
    <property type="match status" value="1"/>
</dbReference>